<feature type="transmembrane region" description="Helical" evidence="1">
    <location>
        <begin position="1063"/>
        <end position="1084"/>
    </location>
</feature>
<evidence type="ECO:0000256" key="1">
    <source>
        <dbReference type="SAM" id="Phobius"/>
    </source>
</evidence>
<evidence type="ECO:0000313" key="2">
    <source>
        <dbReference type="EMBL" id="MCL1627552.1"/>
    </source>
</evidence>
<protein>
    <submittedName>
        <fullName evidence="2">Efflux RND transporter permease subunit</fullName>
    </submittedName>
</protein>
<feature type="transmembrane region" description="Helical" evidence="1">
    <location>
        <begin position="394"/>
        <end position="414"/>
    </location>
</feature>
<organism evidence="2 3">
    <name type="scientific">Roseinatronobacter domitianus</name>
    <dbReference type="NCBI Taxonomy" id="2940293"/>
    <lineage>
        <taxon>Bacteria</taxon>
        <taxon>Pseudomonadati</taxon>
        <taxon>Pseudomonadota</taxon>
        <taxon>Alphaproteobacteria</taxon>
        <taxon>Rhodobacterales</taxon>
        <taxon>Paracoccaceae</taxon>
        <taxon>Roseinatronobacter</taxon>
    </lineage>
</organism>
<feature type="transmembrane region" description="Helical" evidence="1">
    <location>
        <begin position="982"/>
        <end position="1001"/>
    </location>
</feature>
<dbReference type="Gene3D" id="3.30.70.1320">
    <property type="entry name" value="Multidrug efflux transporter AcrB pore domain like"/>
    <property type="match status" value="1"/>
</dbReference>
<keyword evidence="1" id="KW-1133">Transmembrane helix</keyword>
<dbReference type="Pfam" id="PF00873">
    <property type="entry name" value="ACR_tran"/>
    <property type="match status" value="1"/>
</dbReference>
<feature type="transmembrane region" description="Helical" evidence="1">
    <location>
        <begin position="1104"/>
        <end position="1133"/>
    </location>
</feature>
<dbReference type="Gene3D" id="3.30.2090.10">
    <property type="entry name" value="Multidrug efflux transporter AcrB TolC docking domain, DN and DC subdomains"/>
    <property type="match status" value="2"/>
</dbReference>
<feature type="transmembrane region" description="Helical" evidence="1">
    <location>
        <begin position="444"/>
        <end position="466"/>
    </location>
</feature>
<dbReference type="RefSeq" id="WP_249056008.1">
    <property type="nucleotide sequence ID" value="NZ_JALZWP010000002.1"/>
</dbReference>
<dbReference type="SUPFAM" id="SSF82714">
    <property type="entry name" value="Multidrug efflux transporter AcrB TolC docking domain, DN and DC subdomains"/>
    <property type="match status" value="2"/>
</dbReference>
<feature type="transmembrane region" description="Helical" evidence="1">
    <location>
        <begin position="472"/>
        <end position="491"/>
    </location>
</feature>
<keyword evidence="1" id="KW-0812">Transmembrane</keyword>
<feature type="transmembrane region" description="Helical" evidence="1">
    <location>
        <begin position="1021"/>
        <end position="1042"/>
    </location>
</feature>
<dbReference type="InterPro" id="IPR027463">
    <property type="entry name" value="AcrB_DN_DC_subdom"/>
</dbReference>
<dbReference type="Proteomes" id="UP001202550">
    <property type="component" value="Unassembled WGS sequence"/>
</dbReference>
<feature type="transmembrane region" description="Helical" evidence="1">
    <location>
        <begin position="368"/>
        <end position="388"/>
    </location>
</feature>
<dbReference type="Gene3D" id="3.30.70.1440">
    <property type="entry name" value="Multidrug efflux transporter AcrB pore domain"/>
    <property type="match status" value="1"/>
</dbReference>
<dbReference type="Gene3D" id="3.30.70.1430">
    <property type="entry name" value="Multidrug efflux transporter AcrB pore domain"/>
    <property type="match status" value="2"/>
</dbReference>
<dbReference type="SUPFAM" id="SSF82693">
    <property type="entry name" value="Multidrug efflux transporter AcrB pore domain, PN1, PN2, PC1 and PC2 subdomains"/>
    <property type="match status" value="1"/>
</dbReference>
<dbReference type="PANTHER" id="PTHR32063:SF33">
    <property type="entry name" value="RND SUPERFAMILY EFFLUX PUMP PERMEASE COMPONENT"/>
    <property type="match status" value="1"/>
</dbReference>
<evidence type="ECO:0000313" key="3">
    <source>
        <dbReference type="Proteomes" id="UP001202550"/>
    </source>
</evidence>
<dbReference type="EMBL" id="JALZWP010000002">
    <property type="protein sequence ID" value="MCL1627552.1"/>
    <property type="molecule type" value="Genomic_DNA"/>
</dbReference>
<feature type="transmembrane region" description="Helical" evidence="1">
    <location>
        <begin position="885"/>
        <end position="904"/>
    </location>
</feature>
<keyword evidence="1" id="KW-0472">Membrane</keyword>
<sequence>MSAEQNSHRKRLAVQAVGIFRYFTRHKTAANLLLVIMVVLGLAAIPQMRAQFFPDVVVDNIRVDIPWPGAGAEDIDRAVVELVSPALQAVEGVTEVSAESREGRASFTLEFETGWDMSRANNDVQDAIDAVSNLPEDVEDPQTRRSNWSDRVTNVVVSGPVATEQLARFADEFAARLYDAGITRTIVRGVASAEVMVEVSSRNLIEHDVTMAEIAQAIARTVSTDPTGDVASGAARVRTGVERRSATEIAQVALRTRPDGSVLTVGDIARVEKSDISRDRAFFVGPDPAITLRVDRSQQGDAIAIQAQVAEIAAQMNRSLPEGTSIELVSTRAEFISGRINLLVTNALMGLGLVVLLLFLFLNARTAFWVAAGIPAAMMAAIAGMYLLGLSFNMISLFALIITLGIVVDDAIVVGEHADYRARELGETPAQAAENAATRMAQPVFAATVTTVLAFGALILVGGRFGTLIADIPLTVIAVLIASLVECFLILPNHMAHSIAAGLKKSWYDWPSRQVNKGFRWVREKAFRPLMQLVITARYPVLAGLVALLAVQSANLVRGDLPFRFFNPPEQGSITGNIVMNDGATRADTIEMLRELQRASDELAAQIETESGINPITFAMVEVGGNAGRPLASAENKDGDLLGGISIDLVDADLRPISSFAFASQLQDMVTRHPQLEEFSFRSWGSGPGGDGVSVDLAGGDAETLKAASEALRAALAPYPEITGLDDNLPYDKPELVLELTPQGQALGFTIDSLARDLRNRLTGIEAATFPDGLRTGRVRVELPETERAADFLDSMQMRSPSGNYVLLGDIVSVQERQGFSRVLRENGARVVTVSGDLSEDDPARAREVTLALENQILPALEADFGIATRLSGQAEQERDFLTDASIGLGLCLILIYLTLAWVFSSWMRPFVVMAVIPFGLIGVIYGHMSWDMAMSMFSIVGIMGMAGIIINDSIVLVTTVDQYARDRGLLPSIVDAACDRLRPVILTTLTTVLGLMPLLFETSTQAAFLKPTVITLVYGLGFGMIIVLLLVPALLAIGHDVRRLFTSLSRAMTQPQGGVAQLPRLAALAVAGWLAATLGWTVWQGALPAVLGGLASGFGDNPLRAAMVLAIGGTAALLVILWLAGAVAVVLATRRSQRATAQP</sequence>
<feature type="transmembrane region" description="Helical" evidence="1">
    <location>
        <begin position="530"/>
        <end position="551"/>
    </location>
</feature>
<name>A0ABT0LY68_9RHOB</name>
<reference evidence="2 3" key="1">
    <citation type="submission" date="2022-05" db="EMBL/GenBank/DDBJ databases">
        <title>Seasonal and diel survey of microbial diversity of the Tyrrhenian coast.</title>
        <authorList>
            <person name="Gattoni G."/>
            <person name="Corral P."/>
        </authorList>
    </citation>
    <scope>NUCLEOTIDE SEQUENCE [LARGE SCALE GENOMIC DNA]</scope>
    <source>
        <strain evidence="2 3">V10</strain>
    </source>
</reference>
<dbReference type="SUPFAM" id="SSF82866">
    <property type="entry name" value="Multidrug efflux transporter AcrB transmembrane domain"/>
    <property type="match status" value="2"/>
</dbReference>
<feature type="transmembrane region" description="Helical" evidence="1">
    <location>
        <begin position="937"/>
        <end position="961"/>
    </location>
</feature>
<keyword evidence="3" id="KW-1185">Reference proteome</keyword>
<dbReference type="InterPro" id="IPR001036">
    <property type="entry name" value="Acrflvin-R"/>
</dbReference>
<feature type="transmembrane region" description="Helical" evidence="1">
    <location>
        <begin position="340"/>
        <end position="361"/>
    </location>
</feature>
<accession>A0ABT0LY68</accession>
<gene>
    <name evidence="2" type="ORF">M3N55_02305</name>
</gene>
<dbReference type="PANTHER" id="PTHR32063">
    <property type="match status" value="1"/>
</dbReference>
<comment type="caution">
    <text evidence="2">The sequence shown here is derived from an EMBL/GenBank/DDBJ whole genome shotgun (WGS) entry which is preliminary data.</text>
</comment>
<dbReference type="PRINTS" id="PR00702">
    <property type="entry name" value="ACRIFLAVINRP"/>
</dbReference>
<proteinExistence type="predicted"/>
<feature type="transmembrane region" description="Helical" evidence="1">
    <location>
        <begin position="29"/>
        <end position="48"/>
    </location>
</feature>
<feature type="transmembrane region" description="Helical" evidence="1">
    <location>
        <begin position="911"/>
        <end position="931"/>
    </location>
</feature>
<dbReference type="Gene3D" id="1.20.1640.10">
    <property type="entry name" value="Multidrug efflux transporter AcrB transmembrane domain"/>
    <property type="match status" value="2"/>
</dbReference>